<evidence type="ECO:0000256" key="2">
    <source>
        <dbReference type="ARBA" id="ARBA00022598"/>
    </source>
</evidence>
<dbReference type="PANTHER" id="PTHR24095:SF14">
    <property type="entry name" value="ACETYL-COENZYME A SYNTHETASE 1"/>
    <property type="match status" value="1"/>
</dbReference>
<keyword evidence="3 6" id="KW-0547">Nucleotide-binding</keyword>
<dbReference type="InterPro" id="IPR011904">
    <property type="entry name" value="Ac_CoA_lig"/>
</dbReference>
<evidence type="ECO:0000256" key="4">
    <source>
        <dbReference type="ARBA" id="ARBA00022840"/>
    </source>
</evidence>
<keyword evidence="5 6" id="KW-0007">Acetylation</keyword>
<dbReference type="Pfam" id="PF13193">
    <property type="entry name" value="AMP-binding_C"/>
    <property type="match status" value="1"/>
</dbReference>
<feature type="binding site" evidence="6">
    <location>
        <position position="321"/>
    </location>
    <ligand>
        <name>CoA</name>
        <dbReference type="ChEBI" id="CHEBI:57287"/>
    </ligand>
</feature>
<evidence type="ECO:0000313" key="11">
    <source>
        <dbReference type="Proteomes" id="UP000500755"/>
    </source>
</evidence>
<dbReference type="NCBIfam" id="NF001208">
    <property type="entry name" value="PRK00174.1"/>
    <property type="match status" value="1"/>
</dbReference>
<dbReference type="GO" id="GO:0046872">
    <property type="term" value="F:metal ion binding"/>
    <property type="evidence" value="ECO:0007669"/>
    <property type="project" value="UniProtKB-KW"/>
</dbReference>
<feature type="domain" description="AMP-dependent synthetase/ligase" evidence="7">
    <location>
        <begin position="102"/>
        <end position="484"/>
    </location>
</feature>
<gene>
    <name evidence="10" type="primary">acs</name>
    <name evidence="6" type="synonym">acsA</name>
    <name evidence="10" type="ORF">HF896_06440</name>
</gene>
<comment type="caution">
    <text evidence="6">Lacks conserved residue(s) required for the propagation of feature annotation.</text>
</comment>
<dbReference type="Proteomes" id="UP000500755">
    <property type="component" value="Chromosome"/>
</dbReference>
<name>A0A858ZR24_9BURK</name>
<organism evidence="10 11">
    <name type="scientific">Alicycliphilus denitrificans</name>
    <dbReference type="NCBI Taxonomy" id="179636"/>
    <lineage>
        <taxon>Bacteria</taxon>
        <taxon>Pseudomonadati</taxon>
        <taxon>Pseudomonadota</taxon>
        <taxon>Betaproteobacteria</taxon>
        <taxon>Burkholderiales</taxon>
        <taxon>Comamonadaceae</taxon>
        <taxon>Alicycliphilus</taxon>
    </lineage>
</organism>
<dbReference type="GO" id="GO:0019427">
    <property type="term" value="P:acetyl-CoA biosynthetic process from acetate"/>
    <property type="evidence" value="ECO:0007669"/>
    <property type="project" value="UniProtKB-UniRule"/>
</dbReference>
<feature type="modified residue" description="N6-acetyllysine" evidence="6">
    <location>
        <position position="630"/>
    </location>
</feature>
<keyword evidence="2 6" id="KW-0436">Ligase</keyword>
<feature type="binding site" evidence="6">
    <location>
        <begin position="401"/>
        <end position="403"/>
    </location>
    <ligand>
        <name>ATP</name>
        <dbReference type="ChEBI" id="CHEBI:30616"/>
    </ligand>
</feature>
<dbReference type="Pfam" id="PF16177">
    <property type="entry name" value="ACAS_N"/>
    <property type="match status" value="1"/>
</dbReference>
<dbReference type="FunFam" id="3.40.50.12780:FF:000001">
    <property type="entry name" value="Acetyl-coenzyme A synthetase"/>
    <property type="match status" value="1"/>
</dbReference>
<evidence type="ECO:0000313" key="10">
    <source>
        <dbReference type="EMBL" id="QKD43268.1"/>
    </source>
</evidence>
<comment type="PTM">
    <text evidence="6">Acetylated. Deacetylation by the SIR2-homolog deacetylase activates the enzyme.</text>
</comment>
<feature type="binding site" evidence="6">
    <location>
        <position position="554"/>
    </location>
    <ligand>
        <name>Mg(2+)</name>
        <dbReference type="ChEBI" id="CHEBI:18420"/>
    </ligand>
</feature>
<proteinExistence type="inferred from homology"/>
<dbReference type="InterPro" id="IPR000873">
    <property type="entry name" value="AMP-dep_synth/lig_dom"/>
</dbReference>
<feature type="binding site" evidence="6">
    <location>
        <begin position="425"/>
        <end position="430"/>
    </location>
    <ligand>
        <name>ATP</name>
        <dbReference type="ChEBI" id="CHEBI:30616"/>
    </ligand>
</feature>
<keyword evidence="6" id="KW-0479">Metal-binding</keyword>
<evidence type="ECO:0000256" key="3">
    <source>
        <dbReference type="ARBA" id="ARBA00022741"/>
    </source>
</evidence>
<dbReference type="GO" id="GO:0005524">
    <property type="term" value="F:ATP binding"/>
    <property type="evidence" value="ECO:0007669"/>
    <property type="project" value="UniProtKB-KW"/>
</dbReference>
<feature type="binding site" evidence="6">
    <location>
        <position position="560"/>
    </location>
    <ligand>
        <name>Mg(2+)</name>
        <dbReference type="ChEBI" id="CHEBI:18420"/>
    </ligand>
</feature>
<evidence type="ECO:0000259" key="9">
    <source>
        <dbReference type="Pfam" id="PF16177"/>
    </source>
</evidence>
<evidence type="ECO:0000256" key="5">
    <source>
        <dbReference type="ARBA" id="ARBA00022990"/>
    </source>
</evidence>
<dbReference type="CDD" id="cd05966">
    <property type="entry name" value="ACS"/>
    <property type="match status" value="1"/>
</dbReference>
<keyword evidence="6" id="KW-0460">Magnesium</keyword>
<dbReference type="EMBL" id="CP051298">
    <property type="protein sequence ID" value="QKD43268.1"/>
    <property type="molecule type" value="Genomic_DNA"/>
</dbReference>
<dbReference type="InterPro" id="IPR025110">
    <property type="entry name" value="AMP-bd_C"/>
</dbReference>
<feature type="binding site" evidence="6">
    <location>
        <position position="540"/>
    </location>
    <ligand>
        <name>CoA</name>
        <dbReference type="ChEBI" id="CHEBI:57287"/>
    </ligand>
</feature>
<dbReference type="OMA" id="AIKASWP"/>
<keyword evidence="4 6" id="KW-0067">ATP-binding</keyword>
<accession>A0A858ZR24</accession>
<dbReference type="GO" id="GO:0005829">
    <property type="term" value="C:cytosol"/>
    <property type="evidence" value="ECO:0007669"/>
    <property type="project" value="TreeGrafter"/>
</dbReference>
<dbReference type="PANTHER" id="PTHR24095">
    <property type="entry name" value="ACETYL-COENZYME A SYNTHETASE"/>
    <property type="match status" value="1"/>
</dbReference>
<dbReference type="InterPro" id="IPR042099">
    <property type="entry name" value="ANL_N_sf"/>
</dbReference>
<dbReference type="Gene3D" id="3.30.300.30">
    <property type="match status" value="1"/>
</dbReference>
<dbReference type="HAMAP" id="MF_01123">
    <property type="entry name" value="Ac_CoA_synth"/>
    <property type="match status" value="1"/>
</dbReference>
<reference evidence="10 11" key="1">
    <citation type="submission" date="2020-05" db="EMBL/GenBank/DDBJ databases">
        <title>Complete genome sequence of Alicycliphilus denitrificans DP3.</title>
        <authorList>
            <person name="Chen X."/>
        </authorList>
    </citation>
    <scope>NUCLEOTIDE SEQUENCE [LARGE SCALE GENOMIC DNA]</scope>
    <source>
        <strain evidence="10 11">DP3</strain>
    </source>
</reference>
<feature type="domain" description="AMP-binding enzyme C-terminal" evidence="8">
    <location>
        <begin position="548"/>
        <end position="630"/>
    </location>
</feature>
<comment type="cofactor">
    <cofactor evidence="6">
        <name>Mg(2+)</name>
        <dbReference type="ChEBI" id="CHEBI:18420"/>
    </cofactor>
</comment>
<dbReference type="InterPro" id="IPR045851">
    <property type="entry name" value="AMP-bd_C_sf"/>
</dbReference>
<dbReference type="GO" id="GO:0016208">
    <property type="term" value="F:AMP binding"/>
    <property type="evidence" value="ECO:0007669"/>
    <property type="project" value="InterPro"/>
</dbReference>
<evidence type="ECO:0000259" key="8">
    <source>
        <dbReference type="Pfam" id="PF13193"/>
    </source>
</evidence>
<dbReference type="EC" id="6.2.1.1" evidence="6"/>
<comment type="catalytic activity">
    <reaction evidence="6">
        <text>acetate + ATP + CoA = acetyl-CoA + AMP + diphosphate</text>
        <dbReference type="Rhea" id="RHEA:23176"/>
        <dbReference type="ChEBI" id="CHEBI:30089"/>
        <dbReference type="ChEBI" id="CHEBI:30616"/>
        <dbReference type="ChEBI" id="CHEBI:33019"/>
        <dbReference type="ChEBI" id="CHEBI:57287"/>
        <dbReference type="ChEBI" id="CHEBI:57288"/>
        <dbReference type="ChEBI" id="CHEBI:456215"/>
        <dbReference type="EC" id="6.2.1.1"/>
    </reaction>
</comment>
<feature type="binding site" evidence="6">
    <location>
        <position position="543"/>
    </location>
    <ligand>
        <name>ATP</name>
        <dbReference type="ChEBI" id="CHEBI:30616"/>
    </ligand>
</feature>
<sequence length="665" mass="72485">MSASPSAIESVLIENRVFPPPEGLVKTARISGMAGYEALCAEADKDFEGFWARLARENLQWTRPFTKTLDESNAPFYQWFADGELNASANCLDRHMGTPVESKTAIIFEADDGAVTKVTYKELLARVAQFANALKAQGVKKGDRVLIYMPMTIEGVVAMQACARIGATHSVVFGGFSAKAVQERIIDAGAVAVITANYQLRGGKELPLKAIVDEGIAMGGCESIKSVLVYERTPTAWNRVDGRDKSFAEALAGQSTECVPVAVEAEHPLFILYTSGSTGKPKGVQHSTGGYLLWAKLTMDWTFDLRPDDVFWCTADIGWVTGHTYIAYGPLAAGGTQVMFEGIPTYPNAGRFWQMIERHKVSIFYTAPTAIRSLIKAADSDEKVHPKNWDLSSLRILGSVGEPINPEAWMWYYKNVGGERCPIVDTWWQTENGGHLITPLPGATPLVPGSCTLPLPGIAAAIVDETGKDVPNGSGGMLVIKRPWPSMIRTIWNDPERFKKSYFPEEMGGKIYLAGDGAVRDAKTAYFRVTGRIDDVLNVSGHRMGTMEIESALVAKSDLVAEAAVVGRPDDLTGEAICAFVVLKRARPTGEEAKQIAAELRNWVAKEIGPIAKPKDIRFGDNLPKTRSGKIMRRLLRSLAKGEAITQDTSTLENPAILDQLAQNN</sequence>
<dbReference type="AlphaFoldDB" id="A0A858ZR24"/>
<protein>
    <recommendedName>
        <fullName evidence="6">Acetyl-coenzyme A synthetase</fullName>
        <shortName evidence="6">AcCoA synthetase</shortName>
        <shortName evidence="6">Acs</shortName>
        <ecNumber evidence="6">6.2.1.1</ecNumber>
    </recommendedName>
    <alternativeName>
        <fullName evidence="6">Acetate--CoA ligase</fullName>
    </alternativeName>
    <alternativeName>
        <fullName evidence="6">Acyl-activating enzyme</fullName>
    </alternativeName>
</protein>
<dbReference type="NCBIfam" id="TIGR02188">
    <property type="entry name" value="Ac_CoA_lig_AcsA"/>
    <property type="match status" value="1"/>
</dbReference>
<dbReference type="InterPro" id="IPR020845">
    <property type="entry name" value="AMP-binding_CS"/>
</dbReference>
<evidence type="ECO:0000256" key="1">
    <source>
        <dbReference type="ARBA" id="ARBA00006432"/>
    </source>
</evidence>
<feature type="binding site" evidence="6">
    <location>
        <begin position="201"/>
        <end position="204"/>
    </location>
    <ligand>
        <name>CoA</name>
        <dbReference type="ChEBI" id="CHEBI:57287"/>
    </ligand>
</feature>
<dbReference type="PROSITE" id="PS00455">
    <property type="entry name" value="AMP_BINDING"/>
    <property type="match status" value="1"/>
</dbReference>
<dbReference type="RefSeq" id="WP_013518028.1">
    <property type="nucleotide sequence ID" value="NZ_CP051298.1"/>
</dbReference>
<comment type="function">
    <text evidence="6">Catalyzes the conversion of acetate into acetyl-CoA (AcCoA), an essential intermediate at the junction of anabolic and catabolic pathways. AcsA undergoes a two-step reaction. In the first half reaction, AcsA combines acetate with ATP to form acetyl-adenylate (AcAMP) intermediate. In the second half reaction, it can then transfer the acetyl group from AcAMP to the sulfhydryl group of CoA, forming the product AcCoA.</text>
</comment>
<dbReference type="GO" id="GO:0003987">
    <property type="term" value="F:acetate-CoA ligase activity"/>
    <property type="evidence" value="ECO:0007669"/>
    <property type="project" value="UniProtKB-UniRule"/>
</dbReference>
<feature type="domain" description="Acetyl-coenzyme A synthetase N-terminal" evidence="9">
    <location>
        <begin position="36"/>
        <end position="91"/>
    </location>
</feature>
<feature type="binding site" evidence="6">
    <location>
        <position position="532"/>
    </location>
    <ligand>
        <name>ATP</name>
        <dbReference type="ChEBI" id="CHEBI:30616"/>
    </ligand>
</feature>
<dbReference type="Gene3D" id="3.40.50.12780">
    <property type="entry name" value="N-terminal domain of ligase-like"/>
    <property type="match status" value="1"/>
</dbReference>
<dbReference type="Pfam" id="PF00501">
    <property type="entry name" value="AMP-binding"/>
    <property type="match status" value="1"/>
</dbReference>
<feature type="binding site" evidence="6">
    <location>
        <position position="516"/>
    </location>
    <ligand>
        <name>ATP</name>
        <dbReference type="ChEBI" id="CHEBI:30616"/>
    </ligand>
</feature>
<evidence type="ECO:0000259" key="7">
    <source>
        <dbReference type="Pfam" id="PF00501"/>
    </source>
</evidence>
<evidence type="ECO:0000256" key="6">
    <source>
        <dbReference type="HAMAP-Rule" id="MF_01123"/>
    </source>
</evidence>
<comment type="similarity">
    <text evidence="1 6">Belongs to the ATP-dependent AMP-binding enzyme family.</text>
</comment>
<dbReference type="InterPro" id="IPR032387">
    <property type="entry name" value="ACAS_N"/>
</dbReference>
<dbReference type="SUPFAM" id="SSF56801">
    <property type="entry name" value="Acetyl-CoA synthetase-like"/>
    <property type="match status" value="1"/>
</dbReference>